<keyword evidence="3" id="KW-1003">Cell membrane</keyword>
<evidence type="ECO:0000256" key="6">
    <source>
        <dbReference type="ARBA" id="ARBA00023136"/>
    </source>
</evidence>
<evidence type="ECO:0000256" key="4">
    <source>
        <dbReference type="ARBA" id="ARBA00022692"/>
    </source>
</evidence>
<keyword evidence="5 7" id="KW-1133">Transmembrane helix</keyword>
<dbReference type="EMBL" id="CAFAAB010000005">
    <property type="protein sequence ID" value="CAB4774348.1"/>
    <property type="molecule type" value="Genomic_DNA"/>
</dbReference>
<feature type="transmembrane region" description="Helical" evidence="7">
    <location>
        <begin position="173"/>
        <end position="193"/>
    </location>
</feature>
<name>A0A6J6VU35_9ZZZZ</name>
<evidence type="ECO:0000256" key="1">
    <source>
        <dbReference type="ARBA" id="ARBA00004651"/>
    </source>
</evidence>
<feature type="transmembrane region" description="Helical" evidence="7">
    <location>
        <begin position="79"/>
        <end position="97"/>
    </location>
</feature>
<evidence type="ECO:0000256" key="3">
    <source>
        <dbReference type="ARBA" id="ARBA00022475"/>
    </source>
</evidence>
<feature type="transmembrane region" description="Helical" evidence="7">
    <location>
        <begin position="205"/>
        <end position="222"/>
    </location>
</feature>
<dbReference type="InterPro" id="IPR052017">
    <property type="entry name" value="TSUP"/>
</dbReference>
<dbReference type="GO" id="GO:0005886">
    <property type="term" value="C:plasma membrane"/>
    <property type="evidence" value="ECO:0007669"/>
    <property type="project" value="UniProtKB-SubCell"/>
</dbReference>
<dbReference type="PANTHER" id="PTHR30269">
    <property type="entry name" value="TRANSMEMBRANE PROTEIN YFCA"/>
    <property type="match status" value="1"/>
</dbReference>
<keyword evidence="2" id="KW-0813">Transport</keyword>
<dbReference type="InterPro" id="IPR002781">
    <property type="entry name" value="TM_pro_TauE-like"/>
</dbReference>
<keyword evidence="4 7" id="KW-0812">Transmembrane</keyword>
<accession>A0A6J6VU35</accession>
<feature type="transmembrane region" description="Helical" evidence="7">
    <location>
        <begin position="12"/>
        <end position="39"/>
    </location>
</feature>
<comment type="subcellular location">
    <subcellularLocation>
        <location evidence="1">Cell membrane</location>
        <topology evidence="1">Multi-pass membrane protein</topology>
    </subcellularLocation>
</comment>
<protein>
    <submittedName>
        <fullName evidence="8">Unannotated protein</fullName>
    </submittedName>
</protein>
<keyword evidence="6 7" id="KW-0472">Membrane</keyword>
<feature type="transmembrane region" description="Helical" evidence="7">
    <location>
        <begin position="103"/>
        <end position="121"/>
    </location>
</feature>
<dbReference type="Pfam" id="PF01925">
    <property type="entry name" value="TauE"/>
    <property type="match status" value="1"/>
</dbReference>
<evidence type="ECO:0000313" key="8">
    <source>
        <dbReference type="EMBL" id="CAB4774348.1"/>
    </source>
</evidence>
<feature type="transmembrane region" description="Helical" evidence="7">
    <location>
        <begin position="234"/>
        <end position="253"/>
    </location>
</feature>
<evidence type="ECO:0000256" key="2">
    <source>
        <dbReference type="ARBA" id="ARBA00022448"/>
    </source>
</evidence>
<dbReference type="PANTHER" id="PTHR30269:SF37">
    <property type="entry name" value="MEMBRANE TRANSPORTER PROTEIN"/>
    <property type="match status" value="1"/>
</dbReference>
<dbReference type="AlphaFoldDB" id="A0A6J6VU35"/>
<organism evidence="8">
    <name type="scientific">freshwater metagenome</name>
    <dbReference type="NCBI Taxonomy" id="449393"/>
    <lineage>
        <taxon>unclassified sequences</taxon>
        <taxon>metagenomes</taxon>
        <taxon>ecological metagenomes</taxon>
    </lineage>
</organism>
<evidence type="ECO:0000256" key="5">
    <source>
        <dbReference type="ARBA" id="ARBA00022989"/>
    </source>
</evidence>
<feature type="transmembrane region" description="Helical" evidence="7">
    <location>
        <begin position="51"/>
        <end position="67"/>
    </location>
</feature>
<evidence type="ECO:0000256" key="7">
    <source>
        <dbReference type="SAM" id="Phobius"/>
    </source>
</evidence>
<proteinExistence type="predicted"/>
<gene>
    <name evidence="8" type="ORF">UFOPK2958_00097</name>
</gene>
<sequence length="254" mass="27290">MRDVFLNHQIWWLAMLMLIIFVAGFFQSAAGFGFALFAVPVGAMIVTPRDVVVSVFLTACVISLVLTRTQREHIVWPEAKRLSIGAVIAMPLGVWLLQSGSASMLRLILGISTTAAALWSLEMASRLRRPWTDSNLFGGFVGAVSGVLNTSLATNGPPLVIYLQGRQLSPEQFRATISLVFSVSNAIGLVMLLGGNAIRVVDVELFASTLLAAAAGTALGFRQSAKINKRHFGLMVNILLLLGGLTSLVRSFFG</sequence>
<reference evidence="8" key="1">
    <citation type="submission" date="2020-05" db="EMBL/GenBank/DDBJ databases">
        <authorList>
            <person name="Chiriac C."/>
            <person name="Salcher M."/>
            <person name="Ghai R."/>
            <person name="Kavagutti S V."/>
        </authorList>
    </citation>
    <scope>NUCLEOTIDE SEQUENCE</scope>
</reference>